<accession>A0ABP8GAM8</accession>
<dbReference type="PANTHER" id="PTHR37833:SF1">
    <property type="entry name" value="SIGNAL PEPTIDE PROTEIN"/>
    <property type="match status" value="1"/>
</dbReference>
<dbReference type="PANTHER" id="PTHR37833">
    <property type="entry name" value="LIPOPROTEIN-RELATED"/>
    <property type="match status" value="1"/>
</dbReference>
<evidence type="ECO:0008006" key="4">
    <source>
        <dbReference type="Google" id="ProtNLM"/>
    </source>
</evidence>
<dbReference type="Gene3D" id="2.60.40.10">
    <property type="entry name" value="Immunoglobulins"/>
    <property type="match status" value="1"/>
</dbReference>
<feature type="chain" id="PRO_5047398452" description="DUF1573 domain-containing protein" evidence="1">
    <location>
        <begin position="18"/>
        <end position="137"/>
    </location>
</feature>
<dbReference type="Pfam" id="PF07610">
    <property type="entry name" value="DUF1573"/>
    <property type="match status" value="1"/>
</dbReference>
<proteinExistence type="predicted"/>
<dbReference type="InterPro" id="IPR013783">
    <property type="entry name" value="Ig-like_fold"/>
</dbReference>
<dbReference type="EMBL" id="BAABFN010000022">
    <property type="protein sequence ID" value="GAA4320550.1"/>
    <property type="molecule type" value="Genomic_DNA"/>
</dbReference>
<dbReference type="Proteomes" id="UP001501207">
    <property type="component" value="Unassembled WGS sequence"/>
</dbReference>
<dbReference type="InterPro" id="IPR011467">
    <property type="entry name" value="DUF1573"/>
</dbReference>
<keyword evidence="1" id="KW-0732">Signal</keyword>
<feature type="signal peptide" evidence="1">
    <location>
        <begin position="1"/>
        <end position="17"/>
    </location>
</feature>
<comment type="caution">
    <text evidence="2">The sequence shown here is derived from an EMBL/GenBank/DDBJ whole genome shotgun (WGS) entry which is preliminary data.</text>
</comment>
<organism evidence="2 3">
    <name type="scientific">Compostibacter hankyongensis</name>
    <dbReference type="NCBI Taxonomy" id="1007089"/>
    <lineage>
        <taxon>Bacteria</taxon>
        <taxon>Pseudomonadati</taxon>
        <taxon>Bacteroidota</taxon>
        <taxon>Chitinophagia</taxon>
        <taxon>Chitinophagales</taxon>
        <taxon>Chitinophagaceae</taxon>
        <taxon>Compostibacter</taxon>
    </lineage>
</organism>
<sequence>MLCLGIGLLAAGSSAMAQTQQPVASTQTAAAKSPLDGKVKFKEENIDFGTAKLNKPVTVEFTFTNTGKEPLIIQNAQPSCGCTTPDWTKEPVMPGKKGSIKATYNAATLGQVNKTVFVNFKGIPQTVELHLRGKVAQ</sequence>
<evidence type="ECO:0000313" key="2">
    <source>
        <dbReference type="EMBL" id="GAA4320550.1"/>
    </source>
</evidence>
<gene>
    <name evidence="2" type="ORF">GCM10023143_34820</name>
</gene>
<name>A0ABP8GAM8_9BACT</name>
<evidence type="ECO:0000313" key="3">
    <source>
        <dbReference type="Proteomes" id="UP001501207"/>
    </source>
</evidence>
<reference evidence="3" key="1">
    <citation type="journal article" date="2019" name="Int. J. Syst. Evol. Microbiol.">
        <title>The Global Catalogue of Microorganisms (GCM) 10K type strain sequencing project: providing services to taxonomists for standard genome sequencing and annotation.</title>
        <authorList>
            <consortium name="The Broad Institute Genomics Platform"/>
            <consortium name="The Broad Institute Genome Sequencing Center for Infectious Disease"/>
            <person name="Wu L."/>
            <person name="Ma J."/>
        </authorList>
    </citation>
    <scope>NUCLEOTIDE SEQUENCE [LARGE SCALE GENOMIC DNA]</scope>
    <source>
        <strain evidence="3">JCM 17664</strain>
    </source>
</reference>
<evidence type="ECO:0000256" key="1">
    <source>
        <dbReference type="SAM" id="SignalP"/>
    </source>
</evidence>
<keyword evidence="3" id="KW-1185">Reference proteome</keyword>
<protein>
    <recommendedName>
        <fullName evidence="4">DUF1573 domain-containing protein</fullName>
    </recommendedName>
</protein>